<feature type="domain" description="Fido" evidence="1">
    <location>
        <begin position="143"/>
        <end position="292"/>
    </location>
</feature>
<dbReference type="EMBL" id="JACXZS010000017">
    <property type="protein sequence ID" value="MBD3943832.1"/>
    <property type="molecule type" value="Genomic_DNA"/>
</dbReference>
<evidence type="ECO:0000259" key="1">
    <source>
        <dbReference type="PROSITE" id="PS51459"/>
    </source>
</evidence>
<name>A0ABR8NTP8_9MICO</name>
<dbReference type="Proteomes" id="UP000598426">
    <property type="component" value="Unassembled WGS sequence"/>
</dbReference>
<organism evidence="2 3">
    <name type="scientific">Microbacterium helvum</name>
    <dbReference type="NCBI Taxonomy" id="2773713"/>
    <lineage>
        <taxon>Bacteria</taxon>
        <taxon>Bacillati</taxon>
        <taxon>Actinomycetota</taxon>
        <taxon>Actinomycetes</taxon>
        <taxon>Micrococcales</taxon>
        <taxon>Microbacteriaceae</taxon>
        <taxon>Microbacterium</taxon>
    </lineage>
</organism>
<dbReference type="InterPro" id="IPR040198">
    <property type="entry name" value="Fido_containing"/>
</dbReference>
<dbReference type="InterPro" id="IPR003812">
    <property type="entry name" value="Fido"/>
</dbReference>
<sequence>MIRAISHDHTWPAHRTEIRDWRQSIRSGSRADRTLRAVAVSIPPRIAELSFSPPTAIAGLAERALIESAATDGELRVQSRALPRFMLRTESVASSKIERVSASATDFARAIAGSRANTSATSMVAASTALHGLVETVGDSHAITLEDLLSAHRTLMRDDAYEAAYAGRWRDMQNWIGGSDHSPRDALYVPPPPEMVEALMRDLLAWANRDDVPVFVQLAIAHAQFESIHPFTDGNGRLGRALVSALLRRRGVAQTGVMPLASGLLAVRDEYFAALMTYRSGDPSLIVALIARAAGAAAVESRASMRVLTELPGEWRAIIDTPRGSVTDRLLEALLDEPVLSGEQASARVDATPAATYAALDRLVDAGILAEVTGRKRDRVWAAGDVLGELDELDRRIQGRMLRDG</sequence>
<dbReference type="PROSITE" id="PS51459">
    <property type="entry name" value="FIDO"/>
    <property type="match status" value="1"/>
</dbReference>
<dbReference type="InterPro" id="IPR036597">
    <property type="entry name" value="Fido-like_dom_sf"/>
</dbReference>
<evidence type="ECO:0000313" key="2">
    <source>
        <dbReference type="EMBL" id="MBD3943832.1"/>
    </source>
</evidence>
<dbReference type="Gene3D" id="1.10.3290.10">
    <property type="entry name" value="Fido-like domain"/>
    <property type="match status" value="1"/>
</dbReference>
<reference evidence="2 3" key="1">
    <citation type="submission" date="2020-09" db="EMBL/GenBank/DDBJ databases">
        <title>Isolation and identification of active actinomycetes.</title>
        <authorList>
            <person name="Li X."/>
        </authorList>
    </citation>
    <scope>NUCLEOTIDE SEQUENCE [LARGE SCALE GENOMIC DNA]</scope>
    <source>
        <strain evidence="2 3">NEAU-LLC</strain>
    </source>
</reference>
<dbReference type="Pfam" id="PF02661">
    <property type="entry name" value="Fic"/>
    <property type="match status" value="1"/>
</dbReference>
<proteinExistence type="predicted"/>
<protein>
    <submittedName>
        <fullName evidence="2">Fic family protein</fullName>
    </submittedName>
</protein>
<evidence type="ECO:0000313" key="3">
    <source>
        <dbReference type="Proteomes" id="UP000598426"/>
    </source>
</evidence>
<keyword evidence="3" id="KW-1185">Reference proteome</keyword>
<comment type="caution">
    <text evidence="2">The sequence shown here is derived from an EMBL/GenBank/DDBJ whole genome shotgun (WGS) entry which is preliminary data.</text>
</comment>
<dbReference type="SUPFAM" id="SSF140931">
    <property type="entry name" value="Fic-like"/>
    <property type="match status" value="1"/>
</dbReference>
<accession>A0ABR8NTP8</accession>
<gene>
    <name evidence="2" type="ORF">IF188_19235</name>
</gene>
<dbReference type="PANTHER" id="PTHR13504">
    <property type="entry name" value="FIDO DOMAIN-CONTAINING PROTEIN DDB_G0283145"/>
    <property type="match status" value="1"/>
</dbReference>
<dbReference type="PANTHER" id="PTHR13504:SF38">
    <property type="entry name" value="FIDO DOMAIN-CONTAINING PROTEIN"/>
    <property type="match status" value="1"/>
</dbReference>